<gene>
    <name evidence="2" type="ORF">RU07_16310</name>
</gene>
<evidence type="ECO:0000256" key="1">
    <source>
        <dbReference type="SAM" id="MobiDB-lite"/>
    </source>
</evidence>
<protein>
    <submittedName>
        <fullName evidence="2">Uncharacterized protein</fullName>
    </submittedName>
</protein>
<organism evidence="2 3">
    <name type="scientific">Agrobacterium tumefaciens</name>
    <dbReference type="NCBI Taxonomy" id="358"/>
    <lineage>
        <taxon>Bacteria</taxon>
        <taxon>Pseudomonadati</taxon>
        <taxon>Pseudomonadota</taxon>
        <taxon>Alphaproteobacteria</taxon>
        <taxon>Hyphomicrobiales</taxon>
        <taxon>Rhizobiaceae</taxon>
        <taxon>Rhizobium/Agrobacterium group</taxon>
        <taxon>Agrobacterium</taxon>
        <taxon>Agrobacterium tumefaciens complex</taxon>
    </lineage>
</organism>
<proteinExistence type="predicted"/>
<evidence type="ECO:0000313" key="3">
    <source>
        <dbReference type="Proteomes" id="UP000035017"/>
    </source>
</evidence>
<evidence type="ECO:0000313" key="2">
    <source>
        <dbReference type="EMBL" id="KIQ00892.1"/>
    </source>
</evidence>
<sequence>MPKREKNGIELIRTWTLPAAVTMGSAVRAKGVLQEIQARLTSSLKKSISLEGVDLTLAMAAAEKTAFNAAAAVAARVVTEAVAMPVIPREIEDILTIKTSERHRWLADGRLPSAGTRTVRLNGRARQITFHVFDPKVVDDLLDCGAVEEWRVEDAEAKAEKRQRAAYQAKLTRSLKKKNEKRPAKSKENPKDTAPKLGGWDEFDIDGLLR</sequence>
<dbReference type="AlphaFoldDB" id="A0A0D0JYT4"/>
<feature type="compositionally biased region" description="Acidic residues" evidence="1">
    <location>
        <begin position="201"/>
        <end position="210"/>
    </location>
</feature>
<reference evidence="2 3" key="1">
    <citation type="submission" date="2014-12" db="EMBL/GenBank/DDBJ databases">
        <title>16Stimator: statistical estimation of ribosomal gene copy numbers from draft genome assemblies.</title>
        <authorList>
            <person name="Perisin M.A."/>
            <person name="Vetter M."/>
            <person name="Gilbert J.A."/>
            <person name="Bergelson J."/>
        </authorList>
    </citation>
    <scope>NUCLEOTIDE SEQUENCE [LARGE SCALE GENOMIC DNA]</scope>
    <source>
        <strain evidence="2 3">MEJ076</strain>
    </source>
</reference>
<feature type="compositionally biased region" description="Basic and acidic residues" evidence="1">
    <location>
        <begin position="181"/>
        <end position="194"/>
    </location>
</feature>
<name>A0A0D0JYT4_AGRTU</name>
<feature type="region of interest" description="Disordered" evidence="1">
    <location>
        <begin position="163"/>
        <end position="210"/>
    </location>
</feature>
<dbReference type="OrthoDB" id="7277765at2"/>
<dbReference type="EMBL" id="JXQV01000016">
    <property type="protein sequence ID" value="KIQ00892.1"/>
    <property type="molecule type" value="Genomic_DNA"/>
</dbReference>
<comment type="caution">
    <text evidence="2">The sequence shown here is derived from an EMBL/GenBank/DDBJ whole genome shotgun (WGS) entry which is preliminary data.</text>
</comment>
<dbReference type="Proteomes" id="UP000035017">
    <property type="component" value="Unassembled WGS sequence"/>
</dbReference>
<accession>A0A0D0JYT4</accession>